<accession>A0ABY6LFI7</accession>
<keyword evidence="3" id="KW-1185">Reference proteome</keyword>
<dbReference type="InterPro" id="IPR001888">
    <property type="entry name" value="Transposase_1"/>
</dbReference>
<dbReference type="PANTHER" id="PTHR46114:SF1">
    <property type="entry name" value="ZAD DOMAIN-CONTAINING PROTEIN"/>
    <property type="match status" value="1"/>
</dbReference>
<evidence type="ECO:0000313" key="2">
    <source>
        <dbReference type="EMBL" id="UYV78658.1"/>
    </source>
</evidence>
<organism evidence="2 3">
    <name type="scientific">Cordylochernes scorpioides</name>
    <dbReference type="NCBI Taxonomy" id="51811"/>
    <lineage>
        <taxon>Eukaryota</taxon>
        <taxon>Metazoa</taxon>
        <taxon>Ecdysozoa</taxon>
        <taxon>Arthropoda</taxon>
        <taxon>Chelicerata</taxon>
        <taxon>Arachnida</taxon>
        <taxon>Pseudoscorpiones</taxon>
        <taxon>Cheliferoidea</taxon>
        <taxon>Chernetidae</taxon>
        <taxon>Cordylochernes</taxon>
    </lineage>
</organism>
<name>A0ABY6LFI7_9ARAC</name>
<protein>
    <recommendedName>
        <fullName evidence="4">Transposase</fullName>
    </recommendedName>
</protein>
<dbReference type="PANTHER" id="PTHR46114">
    <property type="entry name" value="APPLE DOMAIN-CONTAINING PROTEIN"/>
    <property type="match status" value="1"/>
</dbReference>
<dbReference type="Gene3D" id="3.30.420.10">
    <property type="entry name" value="Ribonuclease H-like superfamily/Ribonuclease H"/>
    <property type="match status" value="2"/>
</dbReference>
<dbReference type="Pfam" id="PF01359">
    <property type="entry name" value="Transposase_1"/>
    <property type="match status" value="1"/>
</dbReference>
<evidence type="ECO:0000313" key="3">
    <source>
        <dbReference type="Proteomes" id="UP001235939"/>
    </source>
</evidence>
<reference evidence="2 3" key="1">
    <citation type="submission" date="2022-01" db="EMBL/GenBank/DDBJ databases">
        <title>A chromosomal length assembly of Cordylochernes scorpioides.</title>
        <authorList>
            <person name="Zeh D."/>
            <person name="Zeh J."/>
        </authorList>
    </citation>
    <scope>NUCLEOTIDE SEQUENCE [LARGE SCALE GENOMIC DNA]</scope>
    <source>
        <strain evidence="2">IN4F17</strain>
        <tissue evidence="2">Whole Body</tissue>
    </source>
</reference>
<keyword evidence="1" id="KW-0732">Signal</keyword>
<sequence>MPFAVPLRFFRLLFLFENTTGITSKSRHAVEYPDLPSAMRPVPHSDILLVPQPSENVIFSDDDSDRREQQWDDTNFEAGSLSELHLLTQGDLNDLNFFKAMGRNASGFAYLKQKCSSISDAKIEEGIFIGPHIRELLQDGNFQNSLNEVEAAAWNSFRNVENYRDIVNDLLLSYIHIWIYFQKILIQLAMSMVRGFIKIYQAWKSGYQGKWSPGMLADYCWTLKRDVPQRRSLSGWVVDFLASGRKELQTLPESLLTHFKEFRHELEAIALIITGNKNGAFFLIHKQKKQSLEWHTPSSPRRKKVCLDKPKGKVMLVVFLDYQGLVYYEFIKEGNTINKQWKLLQDNAPAHRAIIFQDFLAKHSVSVLPHPPYSFPKPKMTLKGRRFSLPSEVIENATVELNKLRKIYFELAFQQLFTLEKMCR</sequence>
<feature type="signal peptide" evidence="1">
    <location>
        <begin position="1"/>
        <end position="21"/>
    </location>
</feature>
<dbReference type="Proteomes" id="UP001235939">
    <property type="component" value="Chromosome 16"/>
</dbReference>
<dbReference type="InterPro" id="IPR036397">
    <property type="entry name" value="RNaseH_sf"/>
</dbReference>
<evidence type="ECO:0000256" key="1">
    <source>
        <dbReference type="SAM" id="SignalP"/>
    </source>
</evidence>
<gene>
    <name evidence="2" type="ORF">LAZ67_16002311</name>
</gene>
<dbReference type="EMBL" id="CP092878">
    <property type="protein sequence ID" value="UYV78658.1"/>
    <property type="molecule type" value="Genomic_DNA"/>
</dbReference>
<proteinExistence type="predicted"/>
<evidence type="ECO:0008006" key="4">
    <source>
        <dbReference type="Google" id="ProtNLM"/>
    </source>
</evidence>
<feature type="chain" id="PRO_5046526107" description="Transposase" evidence="1">
    <location>
        <begin position="22"/>
        <end position="424"/>
    </location>
</feature>